<keyword evidence="9" id="KW-0255">Endonuclease</keyword>
<evidence type="ECO:0000313" key="25">
    <source>
        <dbReference type="Proteomes" id="UP000694557"/>
    </source>
</evidence>
<keyword evidence="11" id="KW-0498">Mitosis</keyword>
<keyword evidence="10" id="KW-0227">DNA damage</keyword>
<feature type="coiled-coil region" evidence="20">
    <location>
        <begin position="32"/>
        <end position="87"/>
    </location>
</feature>
<evidence type="ECO:0000256" key="5">
    <source>
        <dbReference type="ARBA" id="ARBA00022454"/>
    </source>
</evidence>
<keyword evidence="13" id="KW-0862">Zinc</keyword>
<evidence type="ECO:0000256" key="3">
    <source>
        <dbReference type="ARBA" id="ARBA00007496"/>
    </source>
</evidence>
<dbReference type="PANTHER" id="PTHR15107:SF4">
    <property type="entry name" value="DNA ENDONUCLEASE RBBP8"/>
    <property type="match status" value="1"/>
</dbReference>
<comment type="subcellular location">
    <subcellularLocation>
        <location evidence="2">Chromosome</location>
    </subcellularLocation>
    <subcellularLocation>
        <location evidence="1">Nucleus</location>
    </subcellularLocation>
</comment>
<keyword evidence="17" id="KW-0539">Nucleus</keyword>
<dbReference type="GO" id="GO:0051321">
    <property type="term" value="P:meiotic cell cycle"/>
    <property type="evidence" value="ECO:0007669"/>
    <property type="project" value="UniProtKB-KW"/>
</dbReference>
<feature type="domain" description="DNA endonuclease activator Ctp1 C-terminal" evidence="22">
    <location>
        <begin position="632"/>
        <end position="667"/>
    </location>
</feature>
<keyword evidence="14 20" id="KW-0175">Coiled coil</keyword>
<evidence type="ECO:0000256" key="10">
    <source>
        <dbReference type="ARBA" id="ARBA00022763"/>
    </source>
</evidence>
<keyword evidence="15" id="KW-0238">DNA-binding</keyword>
<evidence type="ECO:0000313" key="24">
    <source>
        <dbReference type="Ensembl" id="ENSOKIP00005011911.1"/>
    </source>
</evidence>
<proteinExistence type="inferred from homology"/>
<protein>
    <recommendedName>
        <fullName evidence="4">DNA endonuclease RBBP8</fullName>
    </recommendedName>
</protein>
<dbReference type="GeneTree" id="ENSGT00530000063835"/>
<accession>A0A8C7CUS9</accession>
<dbReference type="GO" id="GO:0005694">
    <property type="term" value="C:chromosome"/>
    <property type="evidence" value="ECO:0007669"/>
    <property type="project" value="UniProtKB-SubCell"/>
</dbReference>
<dbReference type="GO" id="GO:0010792">
    <property type="term" value="P:DNA double-strand break processing involved in repair via single-strand annealing"/>
    <property type="evidence" value="ECO:0007669"/>
    <property type="project" value="TreeGrafter"/>
</dbReference>
<evidence type="ECO:0000256" key="9">
    <source>
        <dbReference type="ARBA" id="ARBA00022759"/>
    </source>
</evidence>
<evidence type="ECO:0000256" key="21">
    <source>
        <dbReference type="SAM" id="MobiDB-lite"/>
    </source>
</evidence>
<keyword evidence="5" id="KW-0158">Chromosome</keyword>
<feature type="region of interest" description="Disordered" evidence="21">
    <location>
        <begin position="256"/>
        <end position="276"/>
    </location>
</feature>
<feature type="compositionally biased region" description="Basic and acidic residues" evidence="21">
    <location>
        <begin position="404"/>
        <end position="423"/>
    </location>
</feature>
<dbReference type="InterPro" id="IPR013882">
    <property type="entry name" value="Ctp1_C"/>
</dbReference>
<evidence type="ECO:0000256" key="2">
    <source>
        <dbReference type="ARBA" id="ARBA00004286"/>
    </source>
</evidence>
<evidence type="ECO:0000256" key="15">
    <source>
        <dbReference type="ARBA" id="ARBA00023125"/>
    </source>
</evidence>
<evidence type="ECO:0000256" key="4">
    <source>
        <dbReference type="ARBA" id="ARBA00020680"/>
    </source>
</evidence>
<feature type="domain" description="DNA endonuclease Ctp1 N-terminal" evidence="23">
    <location>
        <begin position="24"/>
        <end position="142"/>
    </location>
</feature>
<feature type="region of interest" description="Disordered" evidence="21">
    <location>
        <begin position="549"/>
        <end position="598"/>
    </location>
</feature>
<evidence type="ECO:0000259" key="22">
    <source>
        <dbReference type="Pfam" id="PF08573"/>
    </source>
</evidence>
<dbReference type="AlphaFoldDB" id="A0A8C7CUS9"/>
<dbReference type="GO" id="GO:0051301">
    <property type="term" value="P:cell division"/>
    <property type="evidence" value="ECO:0007669"/>
    <property type="project" value="UniProtKB-KW"/>
</dbReference>
<dbReference type="GO" id="GO:0003684">
    <property type="term" value="F:damaged DNA binding"/>
    <property type="evidence" value="ECO:0007669"/>
    <property type="project" value="TreeGrafter"/>
</dbReference>
<dbReference type="Pfam" id="PF08573">
    <property type="entry name" value="SAE2"/>
    <property type="match status" value="1"/>
</dbReference>
<keyword evidence="8" id="KW-0540">Nuclease</keyword>
<name>A0A8C7CUS9_ONCKI</name>
<evidence type="ECO:0000256" key="12">
    <source>
        <dbReference type="ARBA" id="ARBA00022801"/>
    </source>
</evidence>
<reference evidence="24" key="2">
    <citation type="submission" date="2025-09" db="UniProtKB">
        <authorList>
            <consortium name="Ensembl"/>
        </authorList>
    </citation>
    <scope>IDENTIFICATION</scope>
</reference>
<keyword evidence="6" id="KW-0597">Phosphoprotein</keyword>
<keyword evidence="25" id="KW-1185">Reference proteome</keyword>
<dbReference type="GO" id="GO:0016787">
    <property type="term" value="F:hydrolase activity"/>
    <property type="evidence" value="ECO:0007669"/>
    <property type="project" value="UniProtKB-KW"/>
</dbReference>
<dbReference type="Ensembl" id="ENSOKIT00005012726.1">
    <property type="protein sequence ID" value="ENSOKIP00005011911.1"/>
    <property type="gene ID" value="ENSOKIG00005005389.1"/>
</dbReference>
<evidence type="ECO:0000256" key="19">
    <source>
        <dbReference type="ARBA" id="ARBA00023306"/>
    </source>
</evidence>
<dbReference type="Proteomes" id="UP000694557">
    <property type="component" value="Unassembled WGS sequence"/>
</dbReference>
<evidence type="ECO:0000256" key="18">
    <source>
        <dbReference type="ARBA" id="ARBA00023254"/>
    </source>
</evidence>
<evidence type="ECO:0000256" key="16">
    <source>
        <dbReference type="ARBA" id="ARBA00023204"/>
    </source>
</evidence>
<gene>
    <name evidence="24" type="primary">rbbp8</name>
</gene>
<evidence type="ECO:0000256" key="17">
    <source>
        <dbReference type="ARBA" id="ARBA00023242"/>
    </source>
</evidence>
<keyword evidence="16" id="KW-0234">DNA repair</keyword>
<evidence type="ECO:0000256" key="8">
    <source>
        <dbReference type="ARBA" id="ARBA00022722"/>
    </source>
</evidence>
<dbReference type="Pfam" id="PF10482">
    <property type="entry name" value="CtIP_N"/>
    <property type="match status" value="1"/>
</dbReference>
<evidence type="ECO:0000256" key="6">
    <source>
        <dbReference type="ARBA" id="ARBA00022553"/>
    </source>
</evidence>
<keyword evidence="18" id="KW-0469">Meiosis</keyword>
<dbReference type="InterPro" id="IPR019518">
    <property type="entry name" value="CtIP_N"/>
</dbReference>
<sequence>MMSSPLLSGSSPGSSGASESTDLFRDLCGRLKDCHDSALQGLQTKVNKLKKERCLDAQRLEEFYSRHQQLREQHKTLRDTVTVLEDRLRAGLCDRCSVTEEHMRKKQVEFEKGRKQNMRLIAEIMTERNSLQDENRKLSLELDRLNGALSVSPEPEETVIPDSPLQKISLPVVSKMRRRKETHHVRYAEKSLSQSQSSALNEPRKGLPSRTAQSQGNGILVPETCYMDATQTQQGSSQGHEGAVVAETCRLDLPDDPLPIPQRKGPLLGCPGTTTTEDGPLSLLPRLKLIPANAQRRHLEGIARIAPLRATSTPCGASHQELERGKRRKSSEKEEDEEVVDKPLDLSDSPQKALVPPLNAQRGSSVPASENQDRGQKRHILFKHPSTSPSDERSKNVLLSQQTHDVHNEPIRKRSREDTEKLKQTSVLQANPCARVKRSPPQDNNGTASTTLPSNVPETPLGKAKLMPAEQMWSLDPEAALSQYDVDTPTSAEPPCEGESVDMDCTFVSPSLLHRGAPRTSSVTGIGQRANDSLAEIFDRTGYGEYESCPQHNGSYLDKEEPHHGEEEFDDKEEEEHKDAHMPQSGTPNGEHKDSKNLSFAHVEVVRKKAERRKLKGHTCKECEIYYADLSEAERVKKLSACSRHRFRYLPPSTPDHFWEVGFPSTQTCVDRGMLPYSIGSIQQNAMVIKSIVFNTVVFSTQKIIHNCLMIFPELSKISLVYFSHVKPFFLQIEM</sequence>
<feature type="region of interest" description="Disordered" evidence="21">
    <location>
        <begin position="177"/>
        <end position="216"/>
    </location>
</feature>
<feature type="coiled-coil region" evidence="20">
    <location>
        <begin position="121"/>
        <end position="148"/>
    </location>
</feature>
<evidence type="ECO:0000256" key="14">
    <source>
        <dbReference type="ARBA" id="ARBA00023054"/>
    </source>
</evidence>
<feature type="compositionally biased region" description="Basic and acidic residues" evidence="21">
    <location>
        <begin position="557"/>
        <end position="566"/>
    </location>
</feature>
<evidence type="ECO:0000256" key="20">
    <source>
        <dbReference type="SAM" id="Coils"/>
    </source>
</evidence>
<keyword evidence="7" id="KW-0132">Cell division</keyword>
<comment type="similarity">
    <text evidence="3">Belongs to the COM1/SAE2/CtIP family.</text>
</comment>
<keyword evidence="12" id="KW-0378">Hydrolase</keyword>
<feature type="region of interest" description="Disordered" evidence="21">
    <location>
        <begin position="310"/>
        <end position="458"/>
    </location>
</feature>
<evidence type="ECO:0000256" key="1">
    <source>
        <dbReference type="ARBA" id="ARBA00004123"/>
    </source>
</evidence>
<reference evidence="24" key="1">
    <citation type="submission" date="2025-08" db="UniProtKB">
        <authorList>
            <consortium name="Ensembl"/>
        </authorList>
    </citation>
    <scope>IDENTIFICATION</scope>
</reference>
<keyword evidence="19" id="KW-0131">Cell cycle</keyword>
<feature type="compositionally biased region" description="Polar residues" evidence="21">
    <location>
        <begin position="361"/>
        <end position="370"/>
    </location>
</feature>
<feature type="compositionally biased region" description="Polar residues" evidence="21">
    <location>
        <begin position="191"/>
        <end position="200"/>
    </location>
</feature>
<feature type="compositionally biased region" description="Polar residues" evidence="21">
    <location>
        <begin position="441"/>
        <end position="457"/>
    </location>
</feature>
<evidence type="ECO:0000259" key="23">
    <source>
        <dbReference type="Pfam" id="PF10482"/>
    </source>
</evidence>
<evidence type="ECO:0000256" key="7">
    <source>
        <dbReference type="ARBA" id="ARBA00022618"/>
    </source>
</evidence>
<dbReference type="GO" id="GO:0004519">
    <property type="term" value="F:endonuclease activity"/>
    <property type="evidence" value="ECO:0007669"/>
    <property type="project" value="UniProtKB-KW"/>
</dbReference>
<dbReference type="GO" id="GO:0005634">
    <property type="term" value="C:nucleus"/>
    <property type="evidence" value="ECO:0007669"/>
    <property type="project" value="UniProtKB-SubCell"/>
</dbReference>
<evidence type="ECO:0000256" key="11">
    <source>
        <dbReference type="ARBA" id="ARBA00022776"/>
    </source>
</evidence>
<evidence type="ECO:0000256" key="13">
    <source>
        <dbReference type="ARBA" id="ARBA00022833"/>
    </source>
</evidence>
<dbReference type="PANTHER" id="PTHR15107">
    <property type="entry name" value="RETINOBLASTOMA BINDING PROTEIN 8"/>
    <property type="match status" value="1"/>
</dbReference>
<organism evidence="24 25">
    <name type="scientific">Oncorhynchus kisutch</name>
    <name type="common">Coho salmon</name>
    <name type="synonym">Salmo kisutch</name>
    <dbReference type="NCBI Taxonomy" id="8019"/>
    <lineage>
        <taxon>Eukaryota</taxon>
        <taxon>Metazoa</taxon>
        <taxon>Chordata</taxon>
        <taxon>Craniata</taxon>
        <taxon>Vertebrata</taxon>
        <taxon>Euteleostomi</taxon>
        <taxon>Actinopterygii</taxon>
        <taxon>Neopterygii</taxon>
        <taxon>Teleostei</taxon>
        <taxon>Protacanthopterygii</taxon>
        <taxon>Salmoniformes</taxon>
        <taxon>Salmonidae</taxon>
        <taxon>Salmoninae</taxon>
        <taxon>Oncorhynchus</taxon>
    </lineage>
</organism>
<dbReference type="InterPro" id="IPR033316">
    <property type="entry name" value="RBBP8-like"/>
</dbReference>